<sequence length="519" mass="54316">MSYPDPPNQPPQQWGQQPVQGQPGYGYPPQGPPPGHVYQPAPGPAPRKKSIWLVPASVVVALALMGTTVWASTALVNNLFGGPQPETVLPGSSLMFAKVDLKPTGGQWASYAQFYNKLPDSVRDELGGSEEDPARAVVEEAFPELDYVNDVEPWLGQRFGFAVWEGPDSAPVFAVAIAAENEGKATETLEKVHAESQDFSFVVKNGFALVTTDDASLADLDGQIAQYGTLDKNETFATDIDEIGEGVATLWGDIGGLSKSALGASNGSFDDLAQVGDLDGRVAAVLRLESDYLEFRADAYAWTVDGEAMLSGEVPAGGITALNDLPDNSVIAVGGDGLDALAQQVWETNSDTIESSPDFADANEAFQQMGVALPGDFTKLLGTTTAIGFTDIGDDFFGSGDDGSFEVRLAGADQGIWEEFAAGTASGGYTTGPGVSADGDTTVLSYGTAGTGRLGDDPVFQQTMKGLEGAHIGFYMDGRYIAQEAEEANPEQWGGIGGAVELSDGGGSSTILRWVPSPS</sequence>
<feature type="transmembrane region" description="Helical" evidence="2">
    <location>
        <begin position="51"/>
        <end position="71"/>
    </location>
</feature>
<keyword evidence="2" id="KW-0812">Transmembrane</keyword>
<keyword evidence="2" id="KW-1133">Transmembrane helix</keyword>
<dbReference type="AlphaFoldDB" id="A0A9W6UHY2"/>
<gene>
    <name evidence="3" type="ORF">Nans01_11840</name>
</gene>
<evidence type="ECO:0000313" key="4">
    <source>
        <dbReference type="Proteomes" id="UP001165092"/>
    </source>
</evidence>
<organism evidence="3 4">
    <name type="scientific">Nocardiopsis ansamitocini</name>
    <dbReference type="NCBI Taxonomy" id="1670832"/>
    <lineage>
        <taxon>Bacteria</taxon>
        <taxon>Bacillati</taxon>
        <taxon>Actinomycetota</taxon>
        <taxon>Actinomycetes</taxon>
        <taxon>Streptosporangiales</taxon>
        <taxon>Nocardiopsidaceae</taxon>
        <taxon>Nocardiopsis</taxon>
    </lineage>
</organism>
<accession>A0A9W6UHY2</accession>
<feature type="compositionally biased region" description="Low complexity" evidence="1">
    <location>
        <begin position="11"/>
        <end position="28"/>
    </location>
</feature>
<protein>
    <recommendedName>
        <fullName evidence="5">DUF3352 domain-containing protein</fullName>
    </recommendedName>
</protein>
<reference evidence="3" key="1">
    <citation type="submission" date="2023-02" db="EMBL/GenBank/DDBJ databases">
        <title>Nocardiopsis ansamitocini NBRC 112285.</title>
        <authorList>
            <person name="Ichikawa N."/>
            <person name="Sato H."/>
            <person name="Tonouchi N."/>
        </authorList>
    </citation>
    <scope>NUCLEOTIDE SEQUENCE</scope>
    <source>
        <strain evidence="3">NBRC 112285</strain>
    </source>
</reference>
<dbReference type="RefSeq" id="WP_285757644.1">
    <property type="nucleotide sequence ID" value="NZ_BSQG01000001.1"/>
</dbReference>
<feature type="region of interest" description="Disordered" evidence="1">
    <location>
        <begin position="1"/>
        <end position="44"/>
    </location>
</feature>
<keyword evidence="4" id="KW-1185">Reference proteome</keyword>
<feature type="compositionally biased region" description="Pro residues" evidence="1">
    <location>
        <begin position="1"/>
        <end position="10"/>
    </location>
</feature>
<dbReference type="EMBL" id="BSQG01000001">
    <property type="protein sequence ID" value="GLU46833.1"/>
    <property type="molecule type" value="Genomic_DNA"/>
</dbReference>
<evidence type="ECO:0008006" key="5">
    <source>
        <dbReference type="Google" id="ProtNLM"/>
    </source>
</evidence>
<keyword evidence="2" id="KW-0472">Membrane</keyword>
<proteinExistence type="predicted"/>
<comment type="caution">
    <text evidence="3">The sequence shown here is derived from an EMBL/GenBank/DDBJ whole genome shotgun (WGS) entry which is preliminary data.</text>
</comment>
<dbReference type="Proteomes" id="UP001165092">
    <property type="component" value="Unassembled WGS sequence"/>
</dbReference>
<evidence type="ECO:0000256" key="2">
    <source>
        <dbReference type="SAM" id="Phobius"/>
    </source>
</evidence>
<name>A0A9W6UHY2_9ACTN</name>
<feature type="compositionally biased region" description="Pro residues" evidence="1">
    <location>
        <begin position="29"/>
        <end position="44"/>
    </location>
</feature>
<evidence type="ECO:0000256" key="1">
    <source>
        <dbReference type="SAM" id="MobiDB-lite"/>
    </source>
</evidence>
<evidence type="ECO:0000313" key="3">
    <source>
        <dbReference type="EMBL" id="GLU46833.1"/>
    </source>
</evidence>